<evidence type="ECO:0000313" key="3">
    <source>
        <dbReference type="Proteomes" id="UP001519460"/>
    </source>
</evidence>
<comment type="caution">
    <text evidence="2">The sequence shown here is derived from an EMBL/GenBank/DDBJ whole genome shotgun (WGS) entry which is preliminary data.</text>
</comment>
<feature type="region of interest" description="Disordered" evidence="1">
    <location>
        <begin position="1"/>
        <end position="45"/>
    </location>
</feature>
<reference evidence="2 3" key="1">
    <citation type="journal article" date="2023" name="Sci. Data">
        <title>Genome assembly of the Korean intertidal mud-creeper Batillaria attramentaria.</title>
        <authorList>
            <person name="Patra A.K."/>
            <person name="Ho P.T."/>
            <person name="Jun S."/>
            <person name="Lee S.J."/>
            <person name="Kim Y."/>
            <person name="Won Y.J."/>
        </authorList>
    </citation>
    <scope>NUCLEOTIDE SEQUENCE [LARGE SCALE GENOMIC DNA]</scope>
    <source>
        <strain evidence="2">Wonlab-2016</strain>
    </source>
</reference>
<accession>A0ABD0M5G8</accession>
<evidence type="ECO:0000313" key="2">
    <source>
        <dbReference type="EMBL" id="KAK7506676.1"/>
    </source>
</evidence>
<organism evidence="2 3">
    <name type="scientific">Batillaria attramentaria</name>
    <dbReference type="NCBI Taxonomy" id="370345"/>
    <lineage>
        <taxon>Eukaryota</taxon>
        <taxon>Metazoa</taxon>
        <taxon>Spiralia</taxon>
        <taxon>Lophotrochozoa</taxon>
        <taxon>Mollusca</taxon>
        <taxon>Gastropoda</taxon>
        <taxon>Caenogastropoda</taxon>
        <taxon>Sorbeoconcha</taxon>
        <taxon>Cerithioidea</taxon>
        <taxon>Batillariidae</taxon>
        <taxon>Batillaria</taxon>
    </lineage>
</organism>
<dbReference type="EMBL" id="JACVVK020000006">
    <property type="protein sequence ID" value="KAK7506676.1"/>
    <property type="molecule type" value="Genomic_DNA"/>
</dbReference>
<proteinExistence type="predicted"/>
<keyword evidence="3" id="KW-1185">Reference proteome</keyword>
<feature type="compositionally biased region" description="Basic and acidic residues" evidence="1">
    <location>
        <begin position="1"/>
        <end position="12"/>
    </location>
</feature>
<feature type="compositionally biased region" description="Basic residues" evidence="1">
    <location>
        <begin position="28"/>
        <end position="41"/>
    </location>
</feature>
<dbReference type="Proteomes" id="UP001519460">
    <property type="component" value="Unassembled WGS sequence"/>
</dbReference>
<name>A0ABD0M5G8_9CAEN</name>
<sequence>MTSRRRETDKPRPSARLGFTRDSAPQPKRTRFRAKWSKGGKRPPEVVAGTKLVAVPDGLESAAAAASPPD</sequence>
<dbReference type="AlphaFoldDB" id="A0ABD0M5G8"/>
<evidence type="ECO:0000256" key="1">
    <source>
        <dbReference type="SAM" id="MobiDB-lite"/>
    </source>
</evidence>
<gene>
    <name evidence="2" type="ORF">BaRGS_00002151</name>
</gene>
<protein>
    <submittedName>
        <fullName evidence="2">Uncharacterized protein</fullName>
    </submittedName>
</protein>